<dbReference type="InterPro" id="IPR021765">
    <property type="entry name" value="UstYa-like"/>
</dbReference>
<sequence>MLESPIPCQCILSKLQAQAAEIKANLILLVAFASGWFIRVPDLQHAQMVFQSVIVYEKRPFDAATTFQPGNEGLNHNKPGIEFVGPPRPELEEAWGNLMAHENVRVSTDELDQYSGEKSLVRLTDGSGYYMTVSVFHGLHCIQRLHRYIYRDHYYPKLTEDNEFSLKVHTHHCLDWLRQYVQCNADTTLIPIRWAESIPTPIARDTGERTCVAWQPIMDFMKSRSFDPLAPGMLNHPVFGDPYSNKTASGPAVGSIVLPAGNDGFLGD</sequence>
<organism evidence="2 3">
    <name type="scientific">Apiospora marii</name>
    <dbReference type="NCBI Taxonomy" id="335849"/>
    <lineage>
        <taxon>Eukaryota</taxon>
        <taxon>Fungi</taxon>
        <taxon>Dikarya</taxon>
        <taxon>Ascomycota</taxon>
        <taxon>Pezizomycotina</taxon>
        <taxon>Sordariomycetes</taxon>
        <taxon>Xylariomycetidae</taxon>
        <taxon>Amphisphaeriales</taxon>
        <taxon>Apiosporaceae</taxon>
        <taxon>Apiospora</taxon>
    </lineage>
</organism>
<dbReference type="Pfam" id="PF11807">
    <property type="entry name" value="UstYa"/>
    <property type="match status" value="1"/>
</dbReference>
<evidence type="ECO:0000313" key="2">
    <source>
        <dbReference type="EMBL" id="KAK8013578.1"/>
    </source>
</evidence>
<dbReference type="PANTHER" id="PTHR33365:SF7">
    <property type="entry name" value="TAT PATHWAY SIGNAL SEQUENCE"/>
    <property type="match status" value="1"/>
</dbReference>
<proteinExistence type="inferred from homology"/>
<reference evidence="2 3" key="1">
    <citation type="submission" date="2023-01" db="EMBL/GenBank/DDBJ databases">
        <title>Analysis of 21 Apiospora genomes using comparative genomics revels a genus with tremendous synthesis potential of carbohydrate active enzymes and secondary metabolites.</title>
        <authorList>
            <person name="Sorensen T."/>
        </authorList>
    </citation>
    <scope>NUCLEOTIDE SEQUENCE [LARGE SCALE GENOMIC DNA]</scope>
    <source>
        <strain evidence="2 3">CBS 20057</strain>
    </source>
</reference>
<dbReference type="PANTHER" id="PTHR33365">
    <property type="entry name" value="YALI0B05434P"/>
    <property type="match status" value="1"/>
</dbReference>
<keyword evidence="3" id="KW-1185">Reference proteome</keyword>
<protein>
    <recommendedName>
        <fullName evidence="4">Tat pathway signal sequence</fullName>
    </recommendedName>
</protein>
<evidence type="ECO:0000313" key="3">
    <source>
        <dbReference type="Proteomes" id="UP001396898"/>
    </source>
</evidence>
<comment type="similarity">
    <text evidence="1">Belongs to the ustYa family.</text>
</comment>
<dbReference type="EMBL" id="JAQQWI010000013">
    <property type="protein sequence ID" value="KAK8013578.1"/>
    <property type="molecule type" value="Genomic_DNA"/>
</dbReference>
<gene>
    <name evidence="2" type="ORF">PG991_009171</name>
</gene>
<name>A0ABR1RK73_9PEZI</name>
<accession>A0ABR1RK73</accession>
<evidence type="ECO:0008006" key="4">
    <source>
        <dbReference type="Google" id="ProtNLM"/>
    </source>
</evidence>
<evidence type="ECO:0000256" key="1">
    <source>
        <dbReference type="ARBA" id="ARBA00035112"/>
    </source>
</evidence>
<comment type="caution">
    <text evidence="2">The sequence shown here is derived from an EMBL/GenBank/DDBJ whole genome shotgun (WGS) entry which is preliminary data.</text>
</comment>
<dbReference type="Proteomes" id="UP001396898">
    <property type="component" value="Unassembled WGS sequence"/>
</dbReference>